<accession>A0A7J8Y9F3</accession>
<dbReference type="InterPro" id="IPR008207">
    <property type="entry name" value="Sig_transdc_His_kin_Hpt_dom"/>
</dbReference>
<protein>
    <recommendedName>
        <fullName evidence="2">HPt domain-containing protein</fullName>
    </recommendedName>
</protein>
<gene>
    <name evidence="3" type="ORF">Goari_002789</name>
</gene>
<feature type="domain" description="HPt" evidence="2">
    <location>
        <begin position="1"/>
        <end position="96"/>
    </location>
</feature>
<evidence type="ECO:0000259" key="2">
    <source>
        <dbReference type="PROSITE" id="PS50894"/>
    </source>
</evidence>
<proteinExistence type="predicted"/>
<sequence length="109" mass="12132">ISKDIIRRIVSIPPSHLDACPDRIAWNHFEELIGNLRALKGSVSSFGSFSNNDILYVLETILRQKRCGDREVNQVADKIAKMASANMEGVNVLTTIPKEVLEVLNNNKA</sequence>
<comment type="caution">
    <text evidence="1">Lacks conserved residue(s) required for the propagation of feature annotation.</text>
</comment>
<reference evidence="3 4" key="1">
    <citation type="journal article" date="2019" name="Genome Biol. Evol.">
        <title>Insights into the evolution of the New World diploid cottons (Gossypium, subgenus Houzingenia) based on genome sequencing.</title>
        <authorList>
            <person name="Grover C.E."/>
            <person name="Arick M.A. 2nd"/>
            <person name="Thrash A."/>
            <person name="Conover J.L."/>
            <person name="Sanders W.S."/>
            <person name="Peterson D.G."/>
            <person name="Frelichowski J.E."/>
            <person name="Scheffler J.A."/>
            <person name="Scheffler B.E."/>
            <person name="Wendel J.F."/>
        </authorList>
    </citation>
    <scope>NUCLEOTIDE SEQUENCE [LARGE SCALE GENOMIC DNA]</scope>
    <source>
        <strain evidence="3">185</strain>
        <tissue evidence="3">Leaf</tissue>
    </source>
</reference>
<dbReference type="EMBL" id="JABFAA010000011">
    <property type="protein sequence ID" value="MBA0696215.1"/>
    <property type="molecule type" value="Genomic_DNA"/>
</dbReference>
<dbReference type="Proteomes" id="UP000593577">
    <property type="component" value="Unassembled WGS sequence"/>
</dbReference>
<feature type="non-terminal residue" evidence="3">
    <location>
        <position position="109"/>
    </location>
</feature>
<organism evidence="3 4">
    <name type="scientific">Gossypium aridum</name>
    <name type="common">American cotton</name>
    <name type="synonym">Erioxylum aridum</name>
    <dbReference type="NCBI Taxonomy" id="34290"/>
    <lineage>
        <taxon>Eukaryota</taxon>
        <taxon>Viridiplantae</taxon>
        <taxon>Streptophyta</taxon>
        <taxon>Embryophyta</taxon>
        <taxon>Tracheophyta</taxon>
        <taxon>Spermatophyta</taxon>
        <taxon>Magnoliopsida</taxon>
        <taxon>eudicotyledons</taxon>
        <taxon>Gunneridae</taxon>
        <taxon>Pentapetalae</taxon>
        <taxon>rosids</taxon>
        <taxon>malvids</taxon>
        <taxon>Malvales</taxon>
        <taxon>Malvaceae</taxon>
        <taxon>Malvoideae</taxon>
        <taxon>Gossypium</taxon>
    </lineage>
</organism>
<name>A0A7J8Y9F3_GOSAI</name>
<feature type="non-terminal residue" evidence="3">
    <location>
        <position position="1"/>
    </location>
</feature>
<dbReference type="PROSITE" id="PS50894">
    <property type="entry name" value="HPT"/>
    <property type="match status" value="1"/>
</dbReference>
<evidence type="ECO:0000313" key="3">
    <source>
        <dbReference type="EMBL" id="MBA0696215.1"/>
    </source>
</evidence>
<dbReference type="GO" id="GO:0000160">
    <property type="term" value="P:phosphorelay signal transduction system"/>
    <property type="evidence" value="ECO:0007669"/>
    <property type="project" value="InterPro"/>
</dbReference>
<keyword evidence="4" id="KW-1185">Reference proteome</keyword>
<evidence type="ECO:0000256" key="1">
    <source>
        <dbReference type="PROSITE-ProRule" id="PRU00110"/>
    </source>
</evidence>
<evidence type="ECO:0000313" key="4">
    <source>
        <dbReference type="Proteomes" id="UP000593577"/>
    </source>
</evidence>
<comment type="caution">
    <text evidence="3">The sequence shown here is derived from an EMBL/GenBank/DDBJ whole genome shotgun (WGS) entry which is preliminary data.</text>
</comment>
<dbReference type="AlphaFoldDB" id="A0A7J8Y9F3"/>